<evidence type="ECO:0008006" key="2">
    <source>
        <dbReference type="Google" id="ProtNLM"/>
    </source>
</evidence>
<gene>
    <name evidence="1" type="ORF">LCGC14_0244490</name>
</gene>
<accession>A0A0F9UMX6</accession>
<dbReference type="SUPFAM" id="SSF49899">
    <property type="entry name" value="Concanavalin A-like lectins/glucanases"/>
    <property type="match status" value="4"/>
</dbReference>
<name>A0A0F9UMX6_9ZZZZ</name>
<dbReference type="Pfam" id="PF13385">
    <property type="entry name" value="Laminin_G_3"/>
    <property type="match status" value="4"/>
</dbReference>
<reference evidence="1" key="1">
    <citation type="journal article" date="2015" name="Nature">
        <title>Complex archaea that bridge the gap between prokaryotes and eukaryotes.</title>
        <authorList>
            <person name="Spang A."/>
            <person name="Saw J.H."/>
            <person name="Jorgensen S.L."/>
            <person name="Zaremba-Niedzwiedzka K."/>
            <person name="Martijn J."/>
            <person name="Lind A.E."/>
            <person name="van Eijk R."/>
            <person name="Schleper C."/>
            <person name="Guy L."/>
            <person name="Ettema T.J."/>
        </authorList>
    </citation>
    <scope>NUCLEOTIDE SEQUENCE</scope>
</reference>
<comment type="caution">
    <text evidence="1">The sequence shown here is derived from an EMBL/GenBank/DDBJ whole genome shotgun (WGS) entry which is preliminary data.</text>
</comment>
<dbReference type="EMBL" id="LAZR01000125">
    <property type="protein sequence ID" value="KKN88842.1"/>
    <property type="molecule type" value="Genomic_DNA"/>
</dbReference>
<protein>
    <recommendedName>
        <fullName evidence="2">LamG-like jellyroll fold domain-containing protein</fullName>
    </recommendedName>
</protein>
<proteinExistence type="predicted"/>
<dbReference type="Gene3D" id="2.60.120.200">
    <property type="match status" value="4"/>
</dbReference>
<organism evidence="1">
    <name type="scientific">marine sediment metagenome</name>
    <dbReference type="NCBI Taxonomy" id="412755"/>
    <lineage>
        <taxon>unclassified sequences</taxon>
        <taxon>metagenomes</taxon>
        <taxon>ecological metagenomes</taxon>
    </lineage>
</organism>
<sequence length="1031" mass="110761">MPRLAGDIPYRLLGGGQPTQSCNRSNSFLANPQSKTHHNAAMFFNGTSDSAVISGDSDLNVTNAWTHMVWCAPTSLSPASNQTIYSMGTLNGGLTNSLDIAIETGGIFSVTMYNSGGTVFKKRQIAVEDTDTAGVDGFFFGVNSWHQIVVTWDGATLTVYRNGLNMNSYMTNVTDISGSQTNTLRSITAGNLHTPSLAQKFEGFIHSHAHWNLPLGQAEISTIYNAGSGTDVDFNLGHGDYVSNGNLETWYRYGDSPSSAVHTNFAPTAIPDVDSTQTAEKVRRSAPEGSFYRKDAAGTVGETDKFQGVGNAHTVAAWVKPTSLPAEGVTREVWRVTNGISNFDQIALSLVTSGGVSFWEYEFSNAAGTFNVLTGTTPVVEDQWYHILGCKQDTFSARFFVNGLDDLPPVIGGIVSTTNVSRSTHFLYDGRGVNDQFDGDLHSVALWSVPVTENGVKAVYSGGWKNLDLRVEHPCYGEAPSLVHWWVLGDPSASLTHPAGDTQFPDRVPGGYTISTEQTGVGAEMRNRGIIETSLVGNCADFDDTANLATATALPIGLVNSWTISAWIKPNDLSAGMQYPVFVGPAQAGLSANEITWQIDADDAQKPLILQVTDSAGTVLQRVRYNNLLVEGEWQHVTMVWFDNFITMYYNGGFVAPVVDTTNAGTMIDSSRFVELGGSNEVLAASAGLAFTGKISHVGMWDSALSANEARTVASLGHGLDLRYNKNEYVSGANLQHYHKLGEDTFLKGRDFMNTMRGINVRSMTVENGTVIVLGDAPGSVDGSSPTSFSLVFNGTDEYMTGGIAKDLGSVDAWSIMGWIKNDQITSSTFDVLWRATAAGNSITIQTKTPVLAQPNGRIQINANQPGGFEFKDLEWFNVIPDDTWIHFVFTYDGAVGGDPVTLYIDGVDQGVADSASKDNLGPQDNTIVRLVEIGGTAAFGGTEWPGVNHQMSMWSNALTAGEVTAIYNGGSTGFDLLTDSGSYVSSATLLHWWQLGQNIANIGEDTGNHSTLIDLSGVNMDVSNRTIDSP</sequence>
<dbReference type="InterPro" id="IPR013320">
    <property type="entry name" value="ConA-like_dom_sf"/>
</dbReference>
<evidence type="ECO:0000313" key="1">
    <source>
        <dbReference type="EMBL" id="KKN88842.1"/>
    </source>
</evidence>
<dbReference type="AlphaFoldDB" id="A0A0F9UMX6"/>